<dbReference type="AlphaFoldDB" id="A0A151SHD7"/>
<proteinExistence type="predicted"/>
<dbReference type="Gramene" id="C.cajan_00377.t">
    <property type="protein sequence ID" value="C.cajan_00377.t.cds1"/>
    <property type="gene ID" value="C.cajan_00377"/>
</dbReference>
<organism evidence="2 3">
    <name type="scientific">Cajanus cajan</name>
    <name type="common">Pigeon pea</name>
    <name type="synonym">Cajanus indicus</name>
    <dbReference type="NCBI Taxonomy" id="3821"/>
    <lineage>
        <taxon>Eukaryota</taxon>
        <taxon>Viridiplantae</taxon>
        <taxon>Streptophyta</taxon>
        <taxon>Embryophyta</taxon>
        <taxon>Tracheophyta</taxon>
        <taxon>Spermatophyta</taxon>
        <taxon>Magnoliopsida</taxon>
        <taxon>eudicotyledons</taxon>
        <taxon>Gunneridae</taxon>
        <taxon>Pentapetalae</taxon>
        <taxon>rosids</taxon>
        <taxon>fabids</taxon>
        <taxon>Fabales</taxon>
        <taxon>Fabaceae</taxon>
        <taxon>Papilionoideae</taxon>
        <taxon>50 kb inversion clade</taxon>
        <taxon>NPAAA clade</taxon>
        <taxon>indigoferoid/millettioid clade</taxon>
        <taxon>Phaseoleae</taxon>
        <taxon>Cajanus</taxon>
    </lineage>
</organism>
<keyword evidence="1" id="KW-0732">Signal</keyword>
<feature type="chain" id="PRO_5007588518" evidence="1">
    <location>
        <begin position="33"/>
        <end position="91"/>
    </location>
</feature>
<dbReference type="EMBL" id="CM003613">
    <property type="protein sequence ID" value="KYP54212.1"/>
    <property type="molecule type" value="Genomic_DNA"/>
</dbReference>
<evidence type="ECO:0000256" key="1">
    <source>
        <dbReference type="SAM" id="SignalP"/>
    </source>
</evidence>
<feature type="signal peptide" evidence="1">
    <location>
        <begin position="1"/>
        <end position="32"/>
    </location>
</feature>
<evidence type="ECO:0000313" key="2">
    <source>
        <dbReference type="EMBL" id="KYP54212.1"/>
    </source>
</evidence>
<keyword evidence="3" id="KW-1185">Reference proteome</keyword>
<gene>
    <name evidence="2" type="ORF">KK1_000387</name>
</gene>
<protein>
    <submittedName>
        <fullName evidence="2">Uncharacterized protein</fullName>
    </submittedName>
</protein>
<name>A0A151SHD7_CAJCA</name>
<reference evidence="2 3" key="1">
    <citation type="journal article" date="2012" name="Nat. Biotechnol.">
        <title>Draft genome sequence of pigeonpea (Cajanus cajan), an orphan legume crop of resource-poor farmers.</title>
        <authorList>
            <person name="Varshney R.K."/>
            <person name="Chen W."/>
            <person name="Li Y."/>
            <person name="Bharti A.K."/>
            <person name="Saxena R.K."/>
            <person name="Schlueter J.A."/>
            <person name="Donoghue M.T."/>
            <person name="Azam S."/>
            <person name="Fan G."/>
            <person name="Whaley A.M."/>
            <person name="Farmer A.D."/>
            <person name="Sheridan J."/>
            <person name="Iwata A."/>
            <person name="Tuteja R."/>
            <person name="Penmetsa R.V."/>
            <person name="Wu W."/>
            <person name="Upadhyaya H.D."/>
            <person name="Yang S.P."/>
            <person name="Shah T."/>
            <person name="Saxena K.B."/>
            <person name="Michael T."/>
            <person name="McCombie W.R."/>
            <person name="Yang B."/>
            <person name="Zhang G."/>
            <person name="Yang H."/>
            <person name="Wang J."/>
            <person name="Spillane C."/>
            <person name="Cook D.R."/>
            <person name="May G.D."/>
            <person name="Xu X."/>
            <person name="Jackson S.A."/>
        </authorList>
    </citation>
    <scope>NUCLEOTIDE SEQUENCE [LARGE SCALE GENOMIC DNA]</scope>
    <source>
        <strain evidence="3">cv. Asha</strain>
    </source>
</reference>
<accession>A0A151SHD7</accession>
<dbReference type="PANTHER" id="PTHR35469">
    <property type="entry name" value="TRANSMEMBRANE PROTEIN"/>
    <property type="match status" value="1"/>
</dbReference>
<evidence type="ECO:0000313" key="3">
    <source>
        <dbReference type="Proteomes" id="UP000075243"/>
    </source>
</evidence>
<dbReference type="PANTHER" id="PTHR35469:SF5">
    <property type="entry name" value="TRANSMEMBRANE PROTEIN"/>
    <property type="match status" value="1"/>
</dbReference>
<sequence length="91" mass="9830">MISKSVFASRPLYILLLTDVTIVLARLHGAKGSVLEETTEEENVKAPGDGHNWGDAVKLLERGLVAYQAIRGLFIDGSIYLVVVVCGTSLM</sequence>
<dbReference type="Proteomes" id="UP000075243">
    <property type="component" value="Chromosome 11"/>
</dbReference>